<comment type="caution">
    <text evidence="5">The sequence shown here is derived from an EMBL/GenBank/DDBJ whole genome shotgun (WGS) entry which is preliminary data.</text>
</comment>
<dbReference type="EMBL" id="SLWS01000007">
    <property type="protein sequence ID" value="TCO56017.1"/>
    <property type="molecule type" value="Genomic_DNA"/>
</dbReference>
<dbReference type="InterPro" id="IPR025734">
    <property type="entry name" value="EspG"/>
</dbReference>
<evidence type="ECO:0000313" key="6">
    <source>
        <dbReference type="Proteomes" id="UP000295680"/>
    </source>
</evidence>
<evidence type="ECO:0000256" key="1">
    <source>
        <dbReference type="ARBA" id="ARBA00004496"/>
    </source>
</evidence>
<keyword evidence="3" id="KW-0963">Cytoplasm</keyword>
<protein>
    <submittedName>
        <fullName evidence="5">ESAT-6 protein secretion system EspG family protein</fullName>
    </submittedName>
</protein>
<dbReference type="Pfam" id="PF14011">
    <property type="entry name" value="ESX-1_EspG"/>
    <property type="match status" value="1"/>
</dbReference>
<dbReference type="AlphaFoldDB" id="A0A4R2JC70"/>
<evidence type="ECO:0000256" key="2">
    <source>
        <dbReference type="ARBA" id="ARBA00006411"/>
    </source>
</evidence>
<gene>
    <name evidence="5" type="ORF">EV192_107442</name>
</gene>
<name>A0A4R2JC70_9PSEU</name>
<comment type="subcellular location">
    <subcellularLocation>
        <location evidence="1">Cytoplasm</location>
    </subcellularLocation>
</comment>
<dbReference type="RefSeq" id="WP_132122272.1">
    <property type="nucleotide sequence ID" value="NZ_SLWS01000007.1"/>
</dbReference>
<keyword evidence="4" id="KW-0143">Chaperone</keyword>
<sequence length="235" mass="25770">MALHGMVAADFELSSAEYEILWSDLGLGRMPYPVDVPSVGRYASHRERVRVQVYDALRDRGMFPRGRLDVGLDSILRVLARHQVSIDIVGYIDTSVRALAASDGHSAVLATLNNERVALSEIRTTALARSAATLLPPSAPGPGKALSLRWDALDRAAEWELAELAGDHLRGGQFGLSTRAPQSTVMRRGATLLSWFDTDKGRYLAVREGEWVSFAPANNDRIIARLEHMLAATDH</sequence>
<comment type="similarity">
    <text evidence="2">Belongs to the EspG family.</text>
</comment>
<proteinExistence type="inferred from homology"/>
<dbReference type="Proteomes" id="UP000295680">
    <property type="component" value="Unassembled WGS sequence"/>
</dbReference>
<evidence type="ECO:0000256" key="4">
    <source>
        <dbReference type="ARBA" id="ARBA00023186"/>
    </source>
</evidence>
<dbReference type="OrthoDB" id="3676008at2"/>
<organism evidence="5 6">
    <name type="scientific">Actinocrispum wychmicini</name>
    <dbReference type="NCBI Taxonomy" id="1213861"/>
    <lineage>
        <taxon>Bacteria</taxon>
        <taxon>Bacillati</taxon>
        <taxon>Actinomycetota</taxon>
        <taxon>Actinomycetes</taxon>
        <taxon>Pseudonocardiales</taxon>
        <taxon>Pseudonocardiaceae</taxon>
        <taxon>Actinocrispum</taxon>
    </lineage>
</organism>
<evidence type="ECO:0000256" key="3">
    <source>
        <dbReference type="ARBA" id="ARBA00022490"/>
    </source>
</evidence>
<reference evidence="5 6" key="1">
    <citation type="submission" date="2019-03" db="EMBL/GenBank/DDBJ databases">
        <title>Genomic Encyclopedia of Type Strains, Phase IV (KMG-IV): sequencing the most valuable type-strain genomes for metagenomic binning, comparative biology and taxonomic classification.</title>
        <authorList>
            <person name="Goeker M."/>
        </authorList>
    </citation>
    <scope>NUCLEOTIDE SEQUENCE [LARGE SCALE GENOMIC DNA]</scope>
    <source>
        <strain evidence="5 6">DSM 45934</strain>
    </source>
</reference>
<keyword evidence="6" id="KW-1185">Reference proteome</keyword>
<evidence type="ECO:0000313" key="5">
    <source>
        <dbReference type="EMBL" id="TCO56017.1"/>
    </source>
</evidence>
<accession>A0A4R2JC70</accession>